<dbReference type="SUPFAM" id="SSF52540">
    <property type="entry name" value="P-loop containing nucleoside triphosphate hydrolases"/>
    <property type="match status" value="1"/>
</dbReference>
<dbReference type="PANTHER" id="PTHR24221">
    <property type="entry name" value="ATP-BINDING CASSETTE SUB-FAMILY B"/>
    <property type="match status" value="1"/>
</dbReference>
<evidence type="ECO:0000313" key="1">
    <source>
        <dbReference type="EMBL" id="GID61248.1"/>
    </source>
</evidence>
<accession>A0ABQ3XRZ7</accession>
<dbReference type="InterPro" id="IPR039421">
    <property type="entry name" value="Type_1_exporter"/>
</dbReference>
<dbReference type="RefSeq" id="WP_374711112.1">
    <property type="nucleotide sequence ID" value="NZ_BAAAQE010000119.1"/>
</dbReference>
<dbReference type="InterPro" id="IPR027417">
    <property type="entry name" value="P-loop_NTPase"/>
</dbReference>
<name>A0ABQ3XRZ7_9ACTN</name>
<gene>
    <name evidence="1" type="ORF">Aco03nite_096520</name>
</gene>
<organism evidence="1 2">
    <name type="scientific">Actinoplanes couchii</name>
    <dbReference type="NCBI Taxonomy" id="403638"/>
    <lineage>
        <taxon>Bacteria</taxon>
        <taxon>Bacillati</taxon>
        <taxon>Actinomycetota</taxon>
        <taxon>Actinomycetes</taxon>
        <taxon>Micromonosporales</taxon>
        <taxon>Micromonosporaceae</taxon>
        <taxon>Actinoplanes</taxon>
    </lineage>
</organism>
<comment type="caution">
    <text evidence="1">The sequence shown here is derived from an EMBL/GenBank/DDBJ whole genome shotgun (WGS) entry which is preliminary data.</text>
</comment>
<protein>
    <submittedName>
        <fullName evidence="1">Uncharacterized protein</fullName>
    </submittedName>
</protein>
<dbReference type="Proteomes" id="UP000612282">
    <property type="component" value="Unassembled WGS sequence"/>
</dbReference>
<evidence type="ECO:0000313" key="2">
    <source>
        <dbReference type="Proteomes" id="UP000612282"/>
    </source>
</evidence>
<reference evidence="1 2" key="1">
    <citation type="submission" date="2021-01" db="EMBL/GenBank/DDBJ databases">
        <title>Whole genome shotgun sequence of Actinoplanes couchii NBRC 106145.</title>
        <authorList>
            <person name="Komaki H."/>
            <person name="Tamura T."/>
        </authorList>
    </citation>
    <scope>NUCLEOTIDE SEQUENCE [LARGE SCALE GENOMIC DNA]</scope>
    <source>
        <strain evidence="1 2">NBRC 106145</strain>
    </source>
</reference>
<dbReference type="EMBL" id="BOMG01000122">
    <property type="protein sequence ID" value="GID61248.1"/>
    <property type="molecule type" value="Genomic_DNA"/>
</dbReference>
<dbReference type="Gene3D" id="3.40.50.300">
    <property type="entry name" value="P-loop containing nucleotide triphosphate hydrolases"/>
    <property type="match status" value="1"/>
</dbReference>
<keyword evidence="2" id="KW-1185">Reference proteome</keyword>
<dbReference type="PANTHER" id="PTHR24221:SF654">
    <property type="entry name" value="ATP-BINDING CASSETTE SUB-FAMILY B MEMBER 6"/>
    <property type="match status" value="1"/>
</dbReference>
<proteinExistence type="predicted"/>
<sequence>MVVAHRLSQARACDRIAVLDAGTIVETGTHDALIAHGGIYAALWSAWSRAEL</sequence>